<feature type="region of interest" description="Disordered" evidence="2">
    <location>
        <begin position="15"/>
        <end position="51"/>
    </location>
</feature>
<comment type="similarity">
    <text evidence="1">Belongs to the AB hydrolase superfamily. MetX family.</text>
</comment>
<dbReference type="OrthoDB" id="444135at2759"/>
<dbReference type="PANTHER" id="PTHR32268">
    <property type="entry name" value="HOMOSERINE O-ACETYLTRANSFERASE"/>
    <property type="match status" value="1"/>
</dbReference>
<dbReference type="STRING" id="1569628.A0A316UYG9"/>
<dbReference type="PIRSF" id="PIRSF000443">
    <property type="entry name" value="Homoser_Ac_trans"/>
    <property type="match status" value="1"/>
</dbReference>
<feature type="domain" description="AB hydrolase-1" evidence="3">
    <location>
        <begin position="155"/>
        <end position="535"/>
    </location>
</feature>
<dbReference type="PANTHER" id="PTHR32268:SF16">
    <property type="entry name" value="SERINE O-SUCCINYLTRANSFERASE"/>
    <property type="match status" value="1"/>
</dbReference>
<gene>
    <name evidence="4" type="ORF">BDZ90DRAFT_229377</name>
</gene>
<dbReference type="RefSeq" id="XP_025364968.1">
    <property type="nucleotide sequence ID" value="XM_025505030.1"/>
</dbReference>
<dbReference type="NCBIfam" id="NF001209">
    <property type="entry name" value="PRK00175.1"/>
    <property type="match status" value="1"/>
</dbReference>
<dbReference type="InterPro" id="IPR000073">
    <property type="entry name" value="AB_hydrolase_1"/>
</dbReference>
<feature type="region of interest" description="Disordered" evidence="2">
    <location>
        <begin position="345"/>
        <end position="368"/>
    </location>
</feature>
<protein>
    <submittedName>
        <fullName evidence="4">Homoserine acetyltransferase</fullName>
    </submittedName>
</protein>
<evidence type="ECO:0000313" key="4">
    <source>
        <dbReference type="EMBL" id="PWN30356.1"/>
    </source>
</evidence>
<feature type="compositionally biased region" description="Low complexity" evidence="2">
    <location>
        <begin position="30"/>
        <end position="48"/>
    </location>
</feature>
<dbReference type="GO" id="GO:0005739">
    <property type="term" value="C:mitochondrion"/>
    <property type="evidence" value="ECO:0007669"/>
    <property type="project" value="TreeGrafter"/>
</dbReference>
<dbReference type="SUPFAM" id="SSF53474">
    <property type="entry name" value="alpha/beta-Hydrolases"/>
    <property type="match status" value="1"/>
</dbReference>
<dbReference type="GO" id="GO:0006535">
    <property type="term" value="P:cysteine biosynthetic process from serine"/>
    <property type="evidence" value="ECO:0007669"/>
    <property type="project" value="TreeGrafter"/>
</dbReference>
<dbReference type="GeneID" id="37026853"/>
<keyword evidence="5" id="KW-1185">Reference proteome</keyword>
<dbReference type="Gene3D" id="3.40.50.1820">
    <property type="entry name" value="alpha/beta hydrolase"/>
    <property type="match status" value="1"/>
</dbReference>
<dbReference type="AlphaFoldDB" id="A0A316UYG9"/>
<dbReference type="GO" id="GO:0009092">
    <property type="term" value="P:homoserine metabolic process"/>
    <property type="evidence" value="ECO:0007669"/>
    <property type="project" value="TreeGrafter"/>
</dbReference>
<dbReference type="InterPro" id="IPR029058">
    <property type="entry name" value="AB_hydrolase_fold"/>
</dbReference>
<dbReference type="EMBL" id="KZ819662">
    <property type="protein sequence ID" value="PWN30356.1"/>
    <property type="molecule type" value="Genomic_DNA"/>
</dbReference>
<dbReference type="InterPro" id="IPR008220">
    <property type="entry name" value="HAT_MetX-like"/>
</dbReference>
<evidence type="ECO:0000259" key="3">
    <source>
        <dbReference type="Pfam" id="PF00561"/>
    </source>
</evidence>
<sequence>MSWLSTQGARQALLATTKSSRAAGKARALPSTWSSWQPSSPSAPSTSQHRLVSTASPVVGMATPAFECLDAHEARGRRLMAQHAPPMQQQQQQQEDVSNTASTSSGPEPSYSFVTSGYQLFHHNEPLYLDYGRVLPELQLAYETWGTLNEAKDNAILIHTGLSASSHAKSHGENPARGWWEDFIGPGKALDTNRFFVICTNVLGSCYGSTGPSSPNPYDPERAPYGSRFPILSIFDMVRAQFLLLDHLGIDSLFASIGSSMGGMQSIAAAHLEPERVKRVVSISGCARSGPSSIALRFAQRSVLMSDPNWNRGHYYGPDRLPPHAGMKLARQIATITYRSGPEWEQRFGRRRRRAAPGSGQEPSSSELAPALCPDFEIESYIDHQGESFCLKYDANSLIYISKAMDLFDMSDDALEDLDDRRRKAHGQEVASIKPLAISTDPTSMEEALSPSPPRAGRRKHIRTLSSPSAHFYLPSLSRGLSRLADTPTLIIGAQSDILFPIDQQRELAECLRMAGNSQVRYSELDAPTGHDTFLIDEINVGGQIRGFLA</sequence>
<dbReference type="GO" id="GO:0009001">
    <property type="term" value="F:serine O-acetyltransferase activity"/>
    <property type="evidence" value="ECO:0007669"/>
    <property type="project" value="TreeGrafter"/>
</dbReference>
<dbReference type="HAMAP" id="MF_00296">
    <property type="entry name" value="MetX_acyltransf"/>
    <property type="match status" value="1"/>
</dbReference>
<dbReference type="GO" id="GO:0004414">
    <property type="term" value="F:homoserine O-acetyltransferase activity"/>
    <property type="evidence" value="ECO:0007669"/>
    <property type="project" value="TreeGrafter"/>
</dbReference>
<feature type="region of interest" description="Disordered" evidence="2">
    <location>
        <begin position="82"/>
        <end position="109"/>
    </location>
</feature>
<evidence type="ECO:0000256" key="2">
    <source>
        <dbReference type="SAM" id="MobiDB-lite"/>
    </source>
</evidence>
<dbReference type="Pfam" id="PF00561">
    <property type="entry name" value="Abhydrolase_1"/>
    <property type="match status" value="1"/>
</dbReference>
<accession>A0A316UYG9</accession>
<organism evidence="4 5">
    <name type="scientific">Jaminaea rosea</name>
    <dbReference type="NCBI Taxonomy" id="1569628"/>
    <lineage>
        <taxon>Eukaryota</taxon>
        <taxon>Fungi</taxon>
        <taxon>Dikarya</taxon>
        <taxon>Basidiomycota</taxon>
        <taxon>Ustilaginomycotina</taxon>
        <taxon>Exobasidiomycetes</taxon>
        <taxon>Microstromatales</taxon>
        <taxon>Microstromatales incertae sedis</taxon>
        <taxon>Jaminaea</taxon>
    </lineage>
</organism>
<evidence type="ECO:0000256" key="1">
    <source>
        <dbReference type="ARBA" id="ARBA00006886"/>
    </source>
</evidence>
<proteinExistence type="inferred from homology"/>
<reference evidence="4 5" key="1">
    <citation type="journal article" date="2018" name="Mol. Biol. Evol.">
        <title>Broad Genomic Sampling Reveals a Smut Pathogenic Ancestry of the Fungal Clade Ustilaginomycotina.</title>
        <authorList>
            <person name="Kijpornyongpan T."/>
            <person name="Mondo S.J."/>
            <person name="Barry K."/>
            <person name="Sandor L."/>
            <person name="Lee J."/>
            <person name="Lipzen A."/>
            <person name="Pangilinan J."/>
            <person name="LaButti K."/>
            <person name="Hainaut M."/>
            <person name="Henrissat B."/>
            <person name="Grigoriev I.V."/>
            <person name="Spatafora J.W."/>
            <person name="Aime M.C."/>
        </authorList>
    </citation>
    <scope>NUCLEOTIDE SEQUENCE [LARGE SCALE GENOMIC DNA]</scope>
    <source>
        <strain evidence="4 5">MCA 5214</strain>
    </source>
</reference>
<dbReference type="GO" id="GO:0009086">
    <property type="term" value="P:methionine biosynthetic process"/>
    <property type="evidence" value="ECO:0007669"/>
    <property type="project" value="TreeGrafter"/>
</dbReference>
<dbReference type="Proteomes" id="UP000245884">
    <property type="component" value="Unassembled WGS sequence"/>
</dbReference>
<name>A0A316UYG9_9BASI</name>
<feature type="compositionally biased region" description="Polar residues" evidence="2">
    <location>
        <begin position="95"/>
        <end position="109"/>
    </location>
</feature>
<dbReference type="NCBIfam" id="TIGR01392">
    <property type="entry name" value="homoserO_Ac_trn"/>
    <property type="match status" value="1"/>
</dbReference>
<keyword evidence="4" id="KW-0808">Transferase</keyword>
<evidence type="ECO:0000313" key="5">
    <source>
        <dbReference type="Proteomes" id="UP000245884"/>
    </source>
</evidence>